<evidence type="ECO:0000313" key="3">
    <source>
        <dbReference type="Proteomes" id="UP000030200"/>
    </source>
</evidence>
<name>A0A0A0RLY9_9CAUD</name>
<dbReference type="OrthoDB" id="26657at10239"/>
<organism evidence="2 3">
    <name type="scientific">Streptomyces phage Jay2Jay</name>
    <dbReference type="NCBI Taxonomy" id="1556290"/>
    <lineage>
        <taxon>Viruses</taxon>
        <taxon>Duplodnaviria</taxon>
        <taxon>Heunggongvirae</taxon>
        <taxon>Uroviricota</taxon>
        <taxon>Caudoviricetes</taxon>
        <taxon>Stanwilliamsviridae</taxon>
        <taxon>Boydwoodruffvirinae</taxon>
        <taxon>Samistivirus</taxon>
        <taxon>Samistivirus jay2jay</taxon>
    </lineage>
</organism>
<protein>
    <submittedName>
        <fullName evidence="2">Uncharacterized protein</fullName>
    </submittedName>
</protein>
<feature type="compositionally biased region" description="Basic and acidic residues" evidence="1">
    <location>
        <begin position="1"/>
        <end position="15"/>
    </location>
</feature>
<gene>
    <name evidence="2" type="primary">36</name>
    <name evidence="2" type="ORF">PBI_JAY2JAY_36</name>
</gene>
<proteinExistence type="predicted"/>
<reference evidence="2 3" key="1">
    <citation type="submission" date="2014-09" db="EMBL/GenBank/DDBJ databases">
        <authorList>
            <person name="Gicewicz E.A."/>
            <person name="Hiryak K.M."/>
            <person name="Horoschock A.N."/>
            <person name="Kneeream E.R."/>
            <person name="Luchetta J."/>
            <person name="Mikolon A.R."/>
            <person name="Smith S.N."/>
            <person name="Svintozelskiy S."/>
            <person name="Yucha M.L."/>
            <person name="Manna D.P."/>
            <person name="Pidcock K.A."/>
            <person name="Laing C.E."/>
            <person name="Schaff J.E."/>
            <person name="Dashiell C.L."/>
            <person name="Macialek J.A."/>
            <person name="Anders K.R."/>
            <person name="Braun M.A."/>
            <person name="Delesalle V.A."/>
            <person name="Hughes L.E."/>
            <person name="Ware V.C."/>
            <person name="Bradley K.W."/>
            <person name="Barker L.P."/>
            <person name="Asai D.J."/>
            <person name="Bowman C.A."/>
            <person name="Russell D.A."/>
            <person name="Pope W.H."/>
            <person name="Jacobs-Sera D."/>
            <person name="Hendrix R.W."/>
            <person name="Hatfull G.F."/>
        </authorList>
    </citation>
    <scope>NUCLEOTIDE SEQUENCE [LARGE SCALE GENOMIC DNA]</scope>
</reference>
<feature type="region of interest" description="Disordered" evidence="1">
    <location>
        <begin position="1"/>
        <end position="20"/>
    </location>
</feature>
<dbReference type="Proteomes" id="UP000030200">
    <property type="component" value="Segment"/>
</dbReference>
<keyword evidence="3" id="KW-1185">Reference proteome</keyword>
<dbReference type="GeneID" id="26796765"/>
<dbReference type="EMBL" id="KM652554">
    <property type="protein sequence ID" value="AIW02535.1"/>
    <property type="molecule type" value="Genomic_DNA"/>
</dbReference>
<evidence type="ECO:0000313" key="2">
    <source>
        <dbReference type="EMBL" id="AIW02535.1"/>
    </source>
</evidence>
<sequence>MPDSLGRDTKGENTRNQRGKCFMKNCPNKPVVEITYFGRKRMVCRSHSVLDGVR</sequence>
<dbReference type="RefSeq" id="YP_009225762.1">
    <property type="nucleotide sequence ID" value="NC_029098.1"/>
</dbReference>
<evidence type="ECO:0000256" key="1">
    <source>
        <dbReference type="SAM" id="MobiDB-lite"/>
    </source>
</evidence>
<accession>A0A0A0RLY9</accession>
<dbReference type="KEGG" id="vg:26796765"/>